<dbReference type="Proteomes" id="UP000593758">
    <property type="component" value="Chromosome"/>
</dbReference>
<name>A0A7M1SRX8_9MICO</name>
<dbReference type="KEGG" id="halt:IM660_17295"/>
<keyword evidence="2 3" id="KW-0326">Glycosidase</keyword>
<evidence type="ECO:0000256" key="3">
    <source>
        <dbReference type="RuleBase" id="RU361153"/>
    </source>
</evidence>
<evidence type="ECO:0000313" key="6">
    <source>
        <dbReference type="Proteomes" id="UP000593758"/>
    </source>
</evidence>
<dbReference type="GO" id="GO:0004553">
    <property type="term" value="F:hydrolase activity, hydrolyzing O-glycosyl compounds"/>
    <property type="evidence" value="ECO:0007669"/>
    <property type="project" value="InterPro"/>
</dbReference>
<keyword evidence="6" id="KW-1185">Reference proteome</keyword>
<dbReference type="AlphaFoldDB" id="A0A7M1SRX8"/>
<evidence type="ECO:0000256" key="1">
    <source>
        <dbReference type="ARBA" id="ARBA00022801"/>
    </source>
</evidence>
<dbReference type="GO" id="GO:0000272">
    <property type="term" value="P:polysaccharide catabolic process"/>
    <property type="evidence" value="ECO:0007669"/>
    <property type="project" value="InterPro"/>
</dbReference>
<accession>A0A7M1SRX8</accession>
<keyword evidence="1 3" id="KW-0378">Hydrolase</keyword>
<dbReference type="InterPro" id="IPR017853">
    <property type="entry name" value="GH"/>
</dbReference>
<protein>
    <submittedName>
        <fullName evidence="5">Cellulase family glycosylhydrolase</fullName>
    </submittedName>
</protein>
<organism evidence="5 6">
    <name type="scientific">Ruania alkalisoli</name>
    <dbReference type="NCBI Taxonomy" id="2779775"/>
    <lineage>
        <taxon>Bacteria</taxon>
        <taxon>Bacillati</taxon>
        <taxon>Actinomycetota</taxon>
        <taxon>Actinomycetes</taxon>
        <taxon>Micrococcales</taxon>
        <taxon>Ruaniaceae</taxon>
        <taxon>Ruania</taxon>
    </lineage>
</organism>
<evidence type="ECO:0000256" key="2">
    <source>
        <dbReference type="ARBA" id="ARBA00023295"/>
    </source>
</evidence>
<dbReference type="RefSeq" id="WP_193497014.1">
    <property type="nucleotide sequence ID" value="NZ_CP063169.1"/>
</dbReference>
<proteinExistence type="inferred from homology"/>
<dbReference type="Pfam" id="PF00150">
    <property type="entry name" value="Cellulase"/>
    <property type="match status" value="1"/>
</dbReference>
<dbReference type="EMBL" id="CP063169">
    <property type="protein sequence ID" value="QOR70330.1"/>
    <property type="molecule type" value="Genomic_DNA"/>
</dbReference>
<dbReference type="Gene3D" id="3.20.20.80">
    <property type="entry name" value="Glycosidases"/>
    <property type="match status" value="1"/>
</dbReference>
<sequence>MRIGVNYVPSQHWYYCWLDWDATSIARDLDAVAALEVDHIRIQCIWPWFQPNPAWVSPVMLDRLEQLLDLAGERDLQVCVTVLNGWLSGFDFRPAWLLDTATETQRNIFTDPWVIAAQQHLLAAVCERTADHPALWGYDVGNEPNVLTAWNPADEATLDAWCTAMVATISEHAPRAHVVIGVDQRPWINDEPSPSPELLASTGSMAAVHAWPWFSGALTRFGEQGSLRVADFLVQVALASQPDGVRPVWVQELGVAPEWVSDPTGYAGDLLAATVATPSVEGITWWCSHDVDRRFSAFANLEYELGLLTVGNELKPIGKVFAELAEQVRSGGTTAPEPRRAALVLPPDRIPDLDVMAVWLQQPEPMALVRAERRHDAAYLAGRGIEQLVALPAG</sequence>
<reference evidence="5 6" key="1">
    <citation type="submission" date="2020-10" db="EMBL/GenBank/DDBJ databases">
        <title>Haloactinobacterium sp. RN3S43, a bacterium isolated from saline soil.</title>
        <authorList>
            <person name="Sun J.-Q."/>
        </authorList>
    </citation>
    <scope>NUCLEOTIDE SEQUENCE [LARGE SCALE GENOMIC DNA]</scope>
    <source>
        <strain evidence="5 6">RN3S43</strain>
    </source>
</reference>
<comment type="similarity">
    <text evidence="3">Belongs to the glycosyl hydrolase 5 (cellulase A) family.</text>
</comment>
<evidence type="ECO:0000313" key="5">
    <source>
        <dbReference type="EMBL" id="QOR70330.1"/>
    </source>
</evidence>
<feature type="domain" description="Glycoside hydrolase family 5" evidence="4">
    <location>
        <begin position="24"/>
        <end position="211"/>
    </location>
</feature>
<dbReference type="InterPro" id="IPR001547">
    <property type="entry name" value="Glyco_hydro_5"/>
</dbReference>
<dbReference type="SUPFAM" id="SSF51445">
    <property type="entry name" value="(Trans)glycosidases"/>
    <property type="match status" value="1"/>
</dbReference>
<gene>
    <name evidence="5" type="ORF">IM660_17295</name>
</gene>
<evidence type="ECO:0000259" key="4">
    <source>
        <dbReference type="Pfam" id="PF00150"/>
    </source>
</evidence>